<feature type="region of interest" description="Disordered" evidence="14">
    <location>
        <begin position="205"/>
        <end position="231"/>
    </location>
</feature>
<dbReference type="GO" id="GO:0003676">
    <property type="term" value="F:nucleic acid binding"/>
    <property type="evidence" value="ECO:0007669"/>
    <property type="project" value="InterPro"/>
</dbReference>
<protein>
    <submittedName>
        <fullName evidence="17">Uncharacterized protein</fullName>
    </submittedName>
</protein>
<feature type="binding site" evidence="11 13">
    <location>
        <position position="388"/>
    </location>
    <ligand>
        <name>ATP</name>
        <dbReference type="ChEBI" id="CHEBI:30616"/>
    </ligand>
</feature>
<evidence type="ECO:0000313" key="17">
    <source>
        <dbReference type="EMBL" id="EFO93439.1"/>
    </source>
</evidence>
<evidence type="ECO:0000256" key="8">
    <source>
        <dbReference type="ARBA" id="ARBA00047899"/>
    </source>
</evidence>
<comment type="catalytic activity">
    <reaction evidence="9">
        <text>L-seryl-[protein] + ATP = O-phospho-L-seryl-[protein] + ADP + H(+)</text>
        <dbReference type="Rhea" id="RHEA:17989"/>
        <dbReference type="Rhea" id="RHEA-COMP:9863"/>
        <dbReference type="Rhea" id="RHEA-COMP:11604"/>
        <dbReference type="ChEBI" id="CHEBI:15378"/>
        <dbReference type="ChEBI" id="CHEBI:29999"/>
        <dbReference type="ChEBI" id="CHEBI:30616"/>
        <dbReference type="ChEBI" id="CHEBI:83421"/>
        <dbReference type="ChEBI" id="CHEBI:456216"/>
        <dbReference type="EC" id="2.7.11.1"/>
    </reaction>
</comment>
<evidence type="ECO:0000256" key="4">
    <source>
        <dbReference type="ARBA" id="ARBA00022741"/>
    </source>
</evidence>
<evidence type="ECO:0000256" key="5">
    <source>
        <dbReference type="ARBA" id="ARBA00022777"/>
    </source>
</evidence>
<evidence type="ECO:0000256" key="14">
    <source>
        <dbReference type="SAM" id="MobiDB-lite"/>
    </source>
</evidence>
<dbReference type="InterPro" id="IPR008271">
    <property type="entry name" value="Ser/Thr_kinase_AS"/>
</dbReference>
<evidence type="ECO:0000256" key="6">
    <source>
        <dbReference type="ARBA" id="ARBA00022840"/>
    </source>
</evidence>
<evidence type="ECO:0000256" key="1">
    <source>
        <dbReference type="ARBA" id="ARBA00001946"/>
    </source>
</evidence>
<dbReference type="InterPro" id="IPR011009">
    <property type="entry name" value="Kinase-like_dom_sf"/>
</dbReference>
<keyword evidence="3" id="KW-0808">Transferase</keyword>
<dbReference type="GO" id="GO:0005524">
    <property type="term" value="F:ATP binding"/>
    <property type="evidence" value="ECO:0007669"/>
    <property type="project" value="UniProtKB-UniRule"/>
</dbReference>
<dbReference type="FunFam" id="3.30.200.20:FF:000042">
    <property type="entry name" value="Aurora kinase A"/>
    <property type="match status" value="1"/>
</dbReference>
<evidence type="ECO:0000259" key="16">
    <source>
        <dbReference type="PROSITE" id="PS50994"/>
    </source>
</evidence>
<dbReference type="PROSITE" id="PS00108">
    <property type="entry name" value="PROTEIN_KINASE_ST"/>
    <property type="match status" value="1"/>
</dbReference>
<dbReference type="eggNOG" id="KOG0017">
    <property type="taxonomic scope" value="Eukaryota"/>
</dbReference>
<proteinExistence type="predicted"/>
<dbReference type="InterPro" id="IPR000719">
    <property type="entry name" value="Prot_kinase_dom"/>
</dbReference>
<gene>
    <name evidence="17" type="ORF">CRE_23120</name>
</gene>
<feature type="compositionally biased region" description="Basic residues" evidence="14">
    <location>
        <begin position="205"/>
        <end position="218"/>
    </location>
</feature>
<dbReference type="Proteomes" id="UP000008281">
    <property type="component" value="Unassembled WGS sequence"/>
</dbReference>
<feature type="active site" description="Proton acceptor" evidence="10">
    <location>
        <position position="480"/>
    </location>
</feature>
<dbReference type="SUPFAM" id="SSF56112">
    <property type="entry name" value="Protein kinase-like (PK-like)"/>
    <property type="match status" value="1"/>
</dbReference>
<dbReference type="Pfam" id="PF00069">
    <property type="entry name" value="Pkinase"/>
    <property type="match status" value="1"/>
</dbReference>
<evidence type="ECO:0000256" key="10">
    <source>
        <dbReference type="PIRSR" id="PIRSR630616-1"/>
    </source>
</evidence>
<keyword evidence="4 11" id="KW-0547">Nucleotide-binding</keyword>
<comment type="catalytic activity">
    <reaction evidence="8">
        <text>L-threonyl-[protein] + ATP = O-phospho-L-threonyl-[protein] + ADP + H(+)</text>
        <dbReference type="Rhea" id="RHEA:46608"/>
        <dbReference type="Rhea" id="RHEA-COMP:11060"/>
        <dbReference type="Rhea" id="RHEA-COMP:11605"/>
        <dbReference type="ChEBI" id="CHEBI:15378"/>
        <dbReference type="ChEBI" id="CHEBI:30013"/>
        <dbReference type="ChEBI" id="CHEBI:30616"/>
        <dbReference type="ChEBI" id="CHEBI:61977"/>
        <dbReference type="ChEBI" id="CHEBI:456216"/>
        <dbReference type="EC" id="2.7.11.1"/>
    </reaction>
</comment>
<evidence type="ECO:0000256" key="7">
    <source>
        <dbReference type="ARBA" id="ARBA00022842"/>
    </source>
</evidence>
<feature type="domain" description="Integrase catalytic" evidence="16">
    <location>
        <begin position="52"/>
        <end position="226"/>
    </location>
</feature>
<dbReference type="FunFam" id="1.10.510.10:FF:000571">
    <property type="entry name" value="Maternal embryonic leucine zipper kinase"/>
    <property type="match status" value="1"/>
</dbReference>
<organism evidence="18">
    <name type="scientific">Caenorhabditis remanei</name>
    <name type="common">Caenorhabditis vulgaris</name>
    <dbReference type="NCBI Taxonomy" id="31234"/>
    <lineage>
        <taxon>Eukaryota</taxon>
        <taxon>Metazoa</taxon>
        <taxon>Ecdysozoa</taxon>
        <taxon>Nematoda</taxon>
        <taxon>Chromadorea</taxon>
        <taxon>Rhabditida</taxon>
        <taxon>Rhabditina</taxon>
        <taxon>Rhabditomorpha</taxon>
        <taxon>Rhabditoidea</taxon>
        <taxon>Rhabditidae</taxon>
        <taxon>Peloderinae</taxon>
        <taxon>Caenorhabditis</taxon>
    </lineage>
</organism>
<feature type="binding site" evidence="11">
    <location>
        <position position="498"/>
    </location>
    <ligand>
        <name>ATP</name>
        <dbReference type="ChEBI" id="CHEBI:30616"/>
    </ligand>
</feature>
<dbReference type="InterPro" id="IPR036397">
    <property type="entry name" value="RNaseH_sf"/>
</dbReference>
<dbReference type="InterPro" id="IPR012337">
    <property type="entry name" value="RNaseH-like_sf"/>
</dbReference>
<dbReference type="HOGENOM" id="CLU_438915_0_0_1"/>
<reference evidence="17" key="1">
    <citation type="submission" date="2007-07" db="EMBL/GenBank/DDBJ databases">
        <title>PCAP assembly of the Caenorhabditis remanei genome.</title>
        <authorList>
            <consortium name="The Caenorhabditis remanei Sequencing Consortium"/>
            <person name="Wilson R.K."/>
        </authorList>
    </citation>
    <scope>NUCLEOTIDE SEQUENCE [LARGE SCALE GENOMIC DNA]</scope>
    <source>
        <strain evidence="17">PB4641</strain>
    </source>
</reference>
<evidence type="ECO:0000256" key="3">
    <source>
        <dbReference type="ARBA" id="ARBA00022679"/>
    </source>
</evidence>
<name>E3ND14_CAERE</name>
<dbReference type="Pfam" id="PF00665">
    <property type="entry name" value="rve"/>
    <property type="match status" value="1"/>
</dbReference>
<evidence type="ECO:0000256" key="13">
    <source>
        <dbReference type="PROSITE-ProRule" id="PRU10141"/>
    </source>
</evidence>
<keyword evidence="2" id="KW-0723">Serine/threonine-protein kinase</keyword>
<comment type="cofactor">
    <cofactor evidence="1">
        <name>Mg(2+)</name>
        <dbReference type="ChEBI" id="CHEBI:18420"/>
    </cofactor>
</comment>
<dbReference type="AlphaFoldDB" id="E3ND14"/>
<evidence type="ECO:0000256" key="11">
    <source>
        <dbReference type="PIRSR" id="PIRSR630616-2"/>
    </source>
</evidence>
<sequence length="623" mass="71359">MTRQLYTIKSIKTAIKRRKLTEISHPGSRIIIVRVDSTWHVKIDALRLRPTRKRFPRLKTLASGLFTDLQADLVDMSKYKKTNNNTTFLLTVIDIYSRRLYVRPLKNKGGVEVSKALSEIFKEIGTSPMSVYTDEGKEFYNTNVKTLFKETGVSLISTKSELKCAVIERANRTLKTRLAKYMTQKYGYKYIDVLQKIVKRLNSPKRRKMWHATKKKSRKNNEKNNKRKNVAWQPKNHYQRSQELLSPLSHLRNFLMQASPADRGSTYERVSTMTSLNSIMTKKGEKFALSIKNGKIQMYNVTNSSKPIGVAKVDDDLNHMSFVNEKLICSSTTSHFIFSKGIEEGDRGIIDNDVKLDDIVIKEELGSGTFGQVRVCESKKTGKLFAVKILPNTKAIIAEKHLLEREIAIQVKLLHENIVQLITSFDTPSYLYIIFELMKCSLREKMEQVEVFDEMTTFSIMSDLSAALDFCHSENVIHRDIKPENCLYGSDGLWKLADFGLSISTKGMTKVGTENYQPPEILDGKPHSFSVDIWCLGCLYYECLEGITPFPQSSTKAMIDAIMSGKLRRNTYMSEESLMFAKGMLTVDPKMRLSALAVSRHPWMKKQRKEIVAIQRSKLRNLL</sequence>
<dbReference type="InterPro" id="IPR017441">
    <property type="entry name" value="Protein_kinase_ATP_BS"/>
</dbReference>
<evidence type="ECO:0000256" key="2">
    <source>
        <dbReference type="ARBA" id="ARBA00022527"/>
    </source>
</evidence>
<dbReference type="Gene3D" id="1.10.510.10">
    <property type="entry name" value="Transferase(Phosphotransferase) domain 1"/>
    <property type="match status" value="1"/>
</dbReference>
<dbReference type="GO" id="GO:0004674">
    <property type="term" value="F:protein serine/threonine kinase activity"/>
    <property type="evidence" value="ECO:0007669"/>
    <property type="project" value="UniProtKB-KW"/>
</dbReference>
<dbReference type="eggNOG" id="KOG0580">
    <property type="taxonomic scope" value="Eukaryota"/>
</dbReference>
<evidence type="ECO:0000256" key="12">
    <source>
        <dbReference type="PIRSR" id="PIRSR630616-3"/>
    </source>
</evidence>
<keyword evidence="7" id="KW-0460">Magnesium</keyword>
<dbReference type="EMBL" id="DS268605">
    <property type="protein sequence ID" value="EFO93439.1"/>
    <property type="molecule type" value="Genomic_DNA"/>
</dbReference>
<dbReference type="PANTHER" id="PTHR24350">
    <property type="entry name" value="SERINE/THREONINE-PROTEIN KINASE IAL-RELATED"/>
    <property type="match status" value="1"/>
</dbReference>
<dbReference type="InterPro" id="IPR001584">
    <property type="entry name" value="Integrase_cat-core"/>
</dbReference>
<dbReference type="Gene3D" id="3.30.420.10">
    <property type="entry name" value="Ribonuclease H-like superfamily/Ribonuclease H"/>
    <property type="match status" value="1"/>
</dbReference>
<dbReference type="PROSITE" id="PS50011">
    <property type="entry name" value="PROTEIN_KINASE_DOM"/>
    <property type="match status" value="1"/>
</dbReference>
<evidence type="ECO:0000256" key="9">
    <source>
        <dbReference type="ARBA" id="ARBA00048679"/>
    </source>
</evidence>
<keyword evidence="6 11" id="KW-0067">ATP-binding</keyword>
<dbReference type="SMART" id="SM00220">
    <property type="entry name" value="S_TKc"/>
    <property type="match status" value="1"/>
</dbReference>
<feature type="cross-link" description="Glycyl lysine isopeptide (Lys-Gly) (interchain with G-Cter in SUMO2)" evidence="12">
    <location>
        <position position="482"/>
    </location>
</feature>
<feature type="binding site" evidence="11">
    <location>
        <begin position="484"/>
        <end position="485"/>
    </location>
    <ligand>
        <name>ATP</name>
        <dbReference type="ChEBI" id="CHEBI:30616"/>
    </ligand>
</feature>
<dbReference type="PROSITE" id="PS50994">
    <property type="entry name" value="INTEGRASE"/>
    <property type="match status" value="1"/>
</dbReference>
<dbReference type="InterPro" id="IPR030616">
    <property type="entry name" value="Aur-like"/>
</dbReference>
<dbReference type="GO" id="GO:0015074">
    <property type="term" value="P:DNA integration"/>
    <property type="evidence" value="ECO:0007669"/>
    <property type="project" value="InterPro"/>
</dbReference>
<feature type="domain" description="Protein kinase" evidence="15">
    <location>
        <begin position="359"/>
        <end position="604"/>
    </location>
</feature>
<dbReference type="PROSITE" id="PS00107">
    <property type="entry name" value="PROTEIN_KINASE_ATP"/>
    <property type="match status" value="1"/>
</dbReference>
<dbReference type="SUPFAM" id="SSF53098">
    <property type="entry name" value="Ribonuclease H-like"/>
    <property type="match status" value="1"/>
</dbReference>
<evidence type="ECO:0000259" key="15">
    <source>
        <dbReference type="PROSITE" id="PS50011"/>
    </source>
</evidence>
<evidence type="ECO:0000313" key="18">
    <source>
        <dbReference type="Proteomes" id="UP000008281"/>
    </source>
</evidence>
<accession>E3ND14</accession>
<dbReference type="STRING" id="31234.E3ND14"/>
<keyword evidence="18" id="KW-1185">Reference proteome</keyword>
<keyword evidence="5" id="KW-0418">Kinase</keyword>
<dbReference type="InParanoid" id="E3ND14"/>
<dbReference type="OrthoDB" id="5873082at2759"/>